<dbReference type="STRING" id="580332.Slit_0033"/>
<dbReference type="RefSeq" id="WP_013028174.1">
    <property type="nucleotide sequence ID" value="NC_013959.1"/>
</dbReference>
<dbReference type="eggNOG" id="ENOG5032RZT">
    <property type="taxonomic scope" value="Bacteria"/>
</dbReference>
<name>D5CTG9_SIDLE</name>
<protein>
    <submittedName>
        <fullName evidence="1">Uncharacterized protein</fullName>
    </submittedName>
</protein>
<evidence type="ECO:0000313" key="2">
    <source>
        <dbReference type="Proteomes" id="UP000001625"/>
    </source>
</evidence>
<dbReference type="EMBL" id="CP001965">
    <property type="protein sequence ID" value="ADE10275.1"/>
    <property type="molecule type" value="Genomic_DNA"/>
</dbReference>
<reference evidence="1 2" key="1">
    <citation type="submission" date="2010-03" db="EMBL/GenBank/DDBJ databases">
        <title>Complete sequence of Sideroxydans lithotrophicus ES-1.</title>
        <authorList>
            <consortium name="US DOE Joint Genome Institute"/>
            <person name="Lucas S."/>
            <person name="Copeland A."/>
            <person name="Lapidus A."/>
            <person name="Cheng J.-F."/>
            <person name="Bruce D."/>
            <person name="Goodwin L."/>
            <person name="Pitluck S."/>
            <person name="Munk A.C."/>
            <person name="Detter J.C."/>
            <person name="Han C."/>
            <person name="Tapia R."/>
            <person name="Larimer F."/>
            <person name="Land M."/>
            <person name="Hauser L."/>
            <person name="Kyrpides N."/>
            <person name="Ivanova N."/>
            <person name="Emerson D."/>
            <person name="Woyke T."/>
        </authorList>
    </citation>
    <scope>NUCLEOTIDE SEQUENCE [LARGE SCALE GENOMIC DNA]</scope>
    <source>
        <strain evidence="1 2">ES-1</strain>
    </source>
</reference>
<keyword evidence="2" id="KW-1185">Reference proteome</keyword>
<dbReference type="KEGG" id="slt:Slit_0033"/>
<evidence type="ECO:0000313" key="1">
    <source>
        <dbReference type="EMBL" id="ADE10275.1"/>
    </source>
</evidence>
<organism evidence="1 2">
    <name type="scientific">Sideroxydans lithotrophicus (strain ES-1)</name>
    <dbReference type="NCBI Taxonomy" id="580332"/>
    <lineage>
        <taxon>Bacteria</taxon>
        <taxon>Pseudomonadati</taxon>
        <taxon>Pseudomonadota</taxon>
        <taxon>Betaproteobacteria</taxon>
        <taxon>Nitrosomonadales</taxon>
        <taxon>Gallionellaceae</taxon>
        <taxon>Sideroxydans</taxon>
    </lineage>
</organism>
<dbReference type="AlphaFoldDB" id="D5CTG9"/>
<dbReference type="HOGENOM" id="CLU_1947051_0_0_4"/>
<sequence length="129" mass="14248">MQLERSGCKPIHSPTEKQISRALSLTKSSFASITASDGSYVQVGGGPGLFMLEYQNLQGKHFRAKQNSPVVPFPDGTIISFTGNQIALAQNEWFLIRQITEIFFAFAAGQVFPSFVEWKELDANYITVG</sequence>
<gene>
    <name evidence="1" type="ordered locus">Slit_0033</name>
</gene>
<dbReference type="Proteomes" id="UP000001625">
    <property type="component" value="Chromosome"/>
</dbReference>
<proteinExistence type="predicted"/>
<accession>D5CTG9</accession>
<dbReference type="OrthoDB" id="6873191at2"/>